<sequence length="309" mass="34614">MSLSIDSSSQVLENGYEHAELLSGNNDEHEGVMVNMEKPMDSKVFLTALRASISLWRKQGKRGVWIKLPIGLANLIDTAVKEGFHYHHAEPDYLMLVHWISESTTSTIPANATHRVGIGAIVMNDQRELLVVQEKSGKLKGTGIWKIPTGVVDAGEDIFKAAVREVKEETNIDTEFVEILGFRQTHKSFFEKSDLFFLCMMRPLSFDVQKQELEIDAAKVETFSLVPLSSIIGCVGPLHPFPLLRKFGSLCQIILIKHEVVAPCQVMLSRSIDKTKKKEMELLQHLPIPENPCKAFQWTNGITTAFACP</sequence>
<dbReference type="CDD" id="cd04670">
    <property type="entry name" value="NUDIX_ASFGF2_Nudt6"/>
    <property type="match status" value="1"/>
</dbReference>
<evidence type="ECO:0000259" key="4">
    <source>
        <dbReference type="PROSITE" id="PS51462"/>
    </source>
</evidence>
<gene>
    <name evidence="5" type="primary">NUDT10_0</name>
    <name evidence="5" type="ORF">CK203_011974</name>
</gene>
<evidence type="ECO:0000256" key="3">
    <source>
        <dbReference type="ARBA" id="ARBA00022801"/>
    </source>
</evidence>
<evidence type="ECO:0000256" key="2">
    <source>
        <dbReference type="ARBA" id="ARBA00022723"/>
    </source>
</evidence>
<dbReference type="InterPro" id="IPR040618">
    <property type="entry name" value="Pre-Nudix"/>
</dbReference>
<organism evidence="5 6">
    <name type="scientific">Vitis vinifera</name>
    <name type="common">Grape</name>
    <dbReference type="NCBI Taxonomy" id="29760"/>
    <lineage>
        <taxon>Eukaryota</taxon>
        <taxon>Viridiplantae</taxon>
        <taxon>Streptophyta</taxon>
        <taxon>Embryophyta</taxon>
        <taxon>Tracheophyta</taxon>
        <taxon>Spermatophyta</taxon>
        <taxon>Magnoliopsida</taxon>
        <taxon>eudicotyledons</taxon>
        <taxon>Gunneridae</taxon>
        <taxon>Pentapetalae</taxon>
        <taxon>rosids</taxon>
        <taxon>Vitales</taxon>
        <taxon>Vitaceae</taxon>
        <taxon>Viteae</taxon>
        <taxon>Vitis</taxon>
    </lineage>
</organism>
<comment type="similarity">
    <text evidence="1">Belongs to the Nudix hydrolase family.</text>
</comment>
<dbReference type="FunFam" id="3.90.79.10:FF:000015">
    <property type="entry name" value="Nudix hydrolase 8"/>
    <property type="match status" value="1"/>
</dbReference>
<dbReference type="InterPro" id="IPR000086">
    <property type="entry name" value="NUDIX_hydrolase_dom"/>
</dbReference>
<dbReference type="Gene3D" id="3.40.630.30">
    <property type="match status" value="1"/>
</dbReference>
<evidence type="ECO:0000313" key="5">
    <source>
        <dbReference type="EMBL" id="RVX14706.1"/>
    </source>
</evidence>
<comment type="caution">
    <text evidence="5">The sequence shown here is derived from an EMBL/GenBank/DDBJ whole genome shotgun (WGS) entry which is preliminary data.</text>
</comment>
<reference evidence="5 6" key="1">
    <citation type="journal article" date="2018" name="PLoS Genet.">
        <title>Population sequencing reveals clonal diversity and ancestral inbreeding in the grapevine cultivar Chardonnay.</title>
        <authorList>
            <person name="Roach M.J."/>
            <person name="Johnson D.L."/>
            <person name="Bohlmann J."/>
            <person name="van Vuuren H.J."/>
            <person name="Jones S.J."/>
            <person name="Pretorius I.S."/>
            <person name="Schmidt S.A."/>
            <person name="Borneman A.R."/>
        </authorList>
    </citation>
    <scope>NUCLEOTIDE SEQUENCE [LARGE SCALE GENOMIC DNA]</scope>
    <source>
        <strain evidence="6">cv. Chardonnay</strain>
        <tissue evidence="5">Leaf</tissue>
    </source>
</reference>
<accession>A0A438K0H1</accession>
<keyword evidence="3 5" id="KW-0378">Hydrolase</keyword>
<dbReference type="InterPro" id="IPR020084">
    <property type="entry name" value="NUDIX_hydrolase_CS"/>
</dbReference>
<protein>
    <submittedName>
        <fullName evidence="5">Nudix hydrolase 10</fullName>
    </submittedName>
</protein>
<dbReference type="Pfam" id="PF00293">
    <property type="entry name" value="NUDIX"/>
    <property type="match status" value="1"/>
</dbReference>
<dbReference type="PROSITE" id="PS51462">
    <property type="entry name" value="NUDIX"/>
    <property type="match status" value="1"/>
</dbReference>
<dbReference type="Gene3D" id="3.90.79.10">
    <property type="entry name" value="Nucleoside Triphosphate Pyrophosphohydrolase"/>
    <property type="match status" value="1"/>
</dbReference>
<dbReference type="GO" id="GO:0046872">
    <property type="term" value="F:metal ion binding"/>
    <property type="evidence" value="ECO:0007669"/>
    <property type="project" value="UniProtKB-KW"/>
</dbReference>
<dbReference type="Pfam" id="PF18290">
    <property type="entry name" value="Nudix_hydro"/>
    <property type="match status" value="1"/>
</dbReference>
<dbReference type="PANTHER" id="PTHR13994:SF30">
    <property type="entry name" value="NUDIX HYDROLASE 10"/>
    <property type="match status" value="1"/>
</dbReference>
<dbReference type="PROSITE" id="PS00893">
    <property type="entry name" value="NUDIX_BOX"/>
    <property type="match status" value="1"/>
</dbReference>
<dbReference type="InterPro" id="IPR015797">
    <property type="entry name" value="NUDIX_hydrolase-like_dom_sf"/>
</dbReference>
<dbReference type="FunFam" id="3.40.630.30:FF:000016">
    <property type="entry name" value="nudix hydrolase 2"/>
    <property type="match status" value="1"/>
</dbReference>
<dbReference type="InterPro" id="IPR003293">
    <property type="entry name" value="Nudix_hydrolase6-like"/>
</dbReference>
<dbReference type="PANTHER" id="PTHR13994">
    <property type="entry name" value="NUDIX HYDROLASE RELATED"/>
    <property type="match status" value="1"/>
</dbReference>
<dbReference type="AlphaFoldDB" id="A0A438K0H1"/>
<evidence type="ECO:0000313" key="6">
    <source>
        <dbReference type="Proteomes" id="UP000288805"/>
    </source>
</evidence>
<name>A0A438K0H1_VITVI</name>
<keyword evidence="2" id="KW-0479">Metal-binding</keyword>
<evidence type="ECO:0000256" key="1">
    <source>
        <dbReference type="ARBA" id="ARBA00005582"/>
    </source>
</evidence>
<dbReference type="Proteomes" id="UP000288805">
    <property type="component" value="Unassembled WGS sequence"/>
</dbReference>
<dbReference type="GO" id="GO:0016787">
    <property type="term" value="F:hydrolase activity"/>
    <property type="evidence" value="ECO:0007669"/>
    <property type="project" value="UniProtKB-KW"/>
</dbReference>
<feature type="domain" description="Nudix hydrolase" evidence="4">
    <location>
        <begin position="113"/>
        <end position="251"/>
    </location>
</feature>
<proteinExistence type="inferred from homology"/>
<dbReference type="EMBL" id="QGNW01000020">
    <property type="protein sequence ID" value="RVX14706.1"/>
    <property type="molecule type" value="Genomic_DNA"/>
</dbReference>
<dbReference type="SUPFAM" id="SSF55811">
    <property type="entry name" value="Nudix"/>
    <property type="match status" value="1"/>
</dbReference>